<reference evidence="3" key="2">
    <citation type="submission" date="2020-01" db="EMBL/GenBank/DDBJ databases">
        <authorList>
            <person name="Algora L."/>
            <person name="Schniete J.K."/>
            <person name="MacFadyen A."/>
            <person name="Hoskisson P.A."/>
            <person name="Hunter I.S."/>
            <person name="Herron P.R."/>
        </authorList>
    </citation>
    <scope>NUCLEOTIDE SEQUENCE</scope>
    <source>
        <strain evidence="3">ATCC 10970</strain>
    </source>
</reference>
<dbReference type="PROSITE" id="PS51257">
    <property type="entry name" value="PROKAR_LIPOPROTEIN"/>
    <property type="match status" value="1"/>
</dbReference>
<feature type="signal peptide" evidence="2">
    <location>
        <begin position="1"/>
        <end position="22"/>
    </location>
</feature>
<dbReference type="GeneID" id="66855802"/>
<evidence type="ECO:0008006" key="5">
    <source>
        <dbReference type="Google" id="ProtNLM"/>
    </source>
</evidence>
<dbReference type="Proteomes" id="UP000011074">
    <property type="component" value="Chromosome"/>
</dbReference>
<proteinExistence type="predicted"/>
<dbReference type="RefSeq" id="WP_054102855.1">
    <property type="nucleotide sequence ID" value="NZ_CP048261.1"/>
</dbReference>
<evidence type="ECO:0000256" key="1">
    <source>
        <dbReference type="SAM" id="MobiDB-lite"/>
    </source>
</evidence>
<dbReference type="EMBL" id="CP048261">
    <property type="protein sequence ID" value="QST81733.1"/>
    <property type="molecule type" value="Genomic_DNA"/>
</dbReference>
<reference evidence="3" key="1">
    <citation type="submission" date="2012-12" db="EMBL/GenBank/DDBJ databases">
        <authorList>
            <person name="Pethick F.E."/>
            <person name="MacFadyen A.C."/>
            <person name="Tang Z."/>
            <person name="Sangal V."/>
            <person name="Tze-Tze L."/>
            <person name="Chu J."/>
            <person name="Guo M."/>
            <person name="Kirby R."/>
            <person name="Hoskisson P.A."/>
            <person name="Herron P.R."/>
            <person name="Hunter I.S."/>
        </authorList>
    </citation>
    <scope>NUCLEOTIDE SEQUENCE</scope>
    <source>
        <strain evidence="3">ATCC 10970</strain>
    </source>
</reference>
<name>A0A8A1UMG9_STRR1</name>
<accession>A0A8A1UMG9</accession>
<protein>
    <recommendedName>
        <fullName evidence="5">Lipoprotein</fullName>
    </recommendedName>
</protein>
<dbReference type="AlphaFoldDB" id="A0A8A1UMG9"/>
<organism evidence="3 4">
    <name type="scientific">Streptomyces rimosus subsp. rimosus (strain ATCC 10970 / DSM 40260 / JCM 4667 / NRRL 2234)</name>
    <dbReference type="NCBI Taxonomy" id="1265868"/>
    <lineage>
        <taxon>Bacteria</taxon>
        <taxon>Bacillati</taxon>
        <taxon>Actinomycetota</taxon>
        <taxon>Actinomycetes</taxon>
        <taxon>Kitasatosporales</taxon>
        <taxon>Streptomycetaceae</taxon>
        <taxon>Streptomyces</taxon>
    </lineage>
</organism>
<gene>
    <name evidence="3" type="ORF">SRIM_017590</name>
</gene>
<evidence type="ECO:0000256" key="2">
    <source>
        <dbReference type="SAM" id="SignalP"/>
    </source>
</evidence>
<reference evidence="3" key="3">
    <citation type="journal article" date="2021" name="bioRxiv">
        <title>Bilateral symmetry of linear streptomycete chromosomes.</title>
        <authorList>
            <person name="Algora-Gallardo L."/>
            <person name="Schniete J.K."/>
            <person name="Mark D.R."/>
            <person name="Hunter I.S."/>
            <person name="Herron P.R."/>
        </authorList>
    </citation>
    <scope>NUCLEOTIDE SEQUENCE</scope>
    <source>
        <strain evidence="3">ATCC 10970</strain>
    </source>
</reference>
<feature type="region of interest" description="Disordered" evidence="1">
    <location>
        <begin position="26"/>
        <end position="81"/>
    </location>
</feature>
<feature type="chain" id="PRO_5032742038" description="Lipoprotein" evidence="2">
    <location>
        <begin position="23"/>
        <end position="81"/>
    </location>
</feature>
<sequence length="81" mass="8487">MMRRTTAATTVALLLAASALTACTDRDDDCDDRSMAPAAVSAPLKPGPGARGSRGKAAKPKAKTPRHSIGHVHTHDYCDED</sequence>
<evidence type="ECO:0000313" key="3">
    <source>
        <dbReference type="EMBL" id="QST81733.1"/>
    </source>
</evidence>
<evidence type="ECO:0000313" key="4">
    <source>
        <dbReference type="Proteomes" id="UP000011074"/>
    </source>
</evidence>
<keyword evidence="2" id="KW-0732">Signal</keyword>
<feature type="compositionally biased region" description="Basic residues" evidence="1">
    <location>
        <begin position="53"/>
        <end position="72"/>
    </location>
</feature>